<organism evidence="1 2">
    <name type="scientific">Cymbomonas tetramitiformis</name>
    <dbReference type="NCBI Taxonomy" id="36881"/>
    <lineage>
        <taxon>Eukaryota</taxon>
        <taxon>Viridiplantae</taxon>
        <taxon>Chlorophyta</taxon>
        <taxon>Pyramimonadophyceae</taxon>
        <taxon>Pyramimonadales</taxon>
        <taxon>Pyramimonadaceae</taxon>
        <taxon>Cymbomonas</taxon>
    </lineage>
</organism>
<evidence type="ECO:0000313" key="1">
    <source>
        <dbReference type="EMBL" id="KAK3247439.1"/>
    </source>
</evidence>
<evidence type="ECO:0000313" key="2">
    <source>
        <dbReference type="Proteomes" id="UP001190700"/>
    </source>
</evidence>
<proteinExistence type="predicted"/>
<keyword evidence="2" id="KW-1185">Reference proteome</keyword>
<sequence>MKETGRLRFGDPCAGGCDVGDRNCPTCPAGSHCSCGTWHPVPNAGFCYHRTAYSDVGCFHRCLPPGRCVGELEGECPSDSRQYEQQCARHEKRG</sequence>
<gene>
    <name evidence="1" type="ORF">CYMTET_43059</name>
</gene>
<dbReference type="AlphaFoldDB" id="A0AAE0C413"/>
<comment type="caution">
    <text evidence="1">The sequence shown here is derived from an EMBL/GenBank/DDBJ whole genome shotgun (WGS) entry which is preliminary data.</text>
</comment>
<protein>
    <submittedName>
        <fullName evidence="1">Uncharacterized protein</fullName>
    </submittedName>
</protein>
<dbReference type="Proteomes" id="UP001190700">
    <property type="component" value="Unassembled WGS sequence"/>
</dbReference>
<reference evidence="1 2" key="1">
    <citation type="journal article" date="2015" name="Genome Biol. Evol.">
        <title>Comparative Genomics of a Bacterivorous Green Alga Reveals Evolutionary Causalities and Consequences of Phago-Mixotrophic Mode of Nutrition.</title>
        <authorList>
            <person name="Burns J.A."/>
            <person name="Paasch A."/>
            <person name="Narechania A."/>
            <person name="Kim E."/>
        </authorList>
    </citation>
    <scope>NUCLEOTIDE SEQUENCE [LARGE SCALE GENOMIC DNA]</scope>
    <source>
        <strain evidence="1 2">PLY_AMNH</strain>
    </source>
</reference>
<name>A0AAE0C413_9CHLO</name>
<accession>A0AAE0C413</accession>
<dbReference type="EMBL" id="LGRX02028972">
    <property type="protein sequence ID" value="KAK3247439.1"/>
    <property type="molecule type" value="Genomic_DNA"/>
</dbReference>